<keyword evidence="4" id="KW-0808">Transferase</keyword>
<feature type="transmembrane region" description="Helical" evidence="1">
    <location>
        <begin position="291"/>
        <end position="309"/>
    </location>
</feature>
<organism evidence="4 5">
    <name type="scientific">Mycolicibacterium sarraceniae</name>
    <dbReference type="NCBI Taxonomy" id="1534348"/>
    <lineage>
        <taxon>Bacteria</taxon>
        <taxon>Bacillati</taxon>
        <taxon>Actinomycetota</taxon>
        <taxon>Actinomycetes</taxon>
        <taxon>Mycobacteriales</taxon>
        <taxon>Mycobacteriaceae</taxon>
        <taxon>Mycolicibacterium</taxon>
    </lineage>
</organism>
<keyword evidence="1" id="KW-0472">Membrane</keyword>
<dbReference type="GO" id="GO:0016747">
    <property type="term" value="F:acyltransferase activity, transferring groups other than amino-acyl groups"/>
    <property type="evidence" value="ECO:0007669"/>
    <property type="project" value="InterPro"/>
</dbReference>
<sequence length="664" mass="71445">MRAIAVLVVVAFHAGLPLPGGFVGVDIFFVISGFVITAMLHRHLQQSGRIKFGDFYLRRFKRLTPALALMIAVTMMLSAAFVSPLGPQQTAGQTAVGAMALVANIVIATTAGGYFNAKADTNPLLHTWSLSVEEQFYLVFPMLILLGWVLARSRRRFMTLSPLLIVAASGAVSFTLAVVSSHGVSVPGFQRILGFYGPVTRVWEFAAGALLALMLARWAPASTRLCQVLSIIGLAIVIGSVLVINDRTPFPGTWTLLPVTGTLLLILSGTRATGPAFRLLAARAMVKVGDWSYSVYLWHWPFIVVAGLLLPHDPWALFGAAVLSCAPAMFSYRYVEEPIRKLEGLNRRHWIGLVATVLVIPMLLGGSLWFSASRGWWSQPVRHLQAATIPLHTATIAGCDERQPLDPAVKSHCTWGSDAAGSPIYLVGDSNSTQFSEGIIAAGRHLGRQVVVAAAVACPMVDIYLDTPPPSDKAVCRRYVEGTLDYLKRSEPGVVVIANTDQYWHSSIFKAGNSIEALSTESSRKVAALRIGLLRTVETLMSAGQKVLLIQTIPHLNWDPSRCNLFDVIEKRCATETTLEAAITPVLATRSVLKEVAHDTGAAIWDPAAALCPAQVCSTEAPNFVRYRDSAHISVPQSAALAPDLQAAIASAGEYAAGASDLSH</sequence>
<dbReference type="Proteomes" id="UP000466445">
    <property type="component" value="Chromosome"/>
</dbReference>
<accession>A0A7I7SU37</accession>
<dbReference type="PANTHER" id="PTHR23028:SF53">
    <property type="entry name" value="ACYL_TRANSF_3 DOMAIN-CONTAINING PROTEIN"/>
    <property type="match status" value="1"/>
</dbReference>
<proteinExistence type="predicted"/>
<feature type="transmembrane region" description="Helical" evidence="1">
    <location>
        <begin position="27"/>
        <end position="44"/>
    </location>
</feature>
<dbReference type="GO" id="GO:0016020">
    <property type="term" value="C:membrane"/>
    <property type="evidence" value="ECO:0007669"/>
    <property type="project" value="TreeGrafter"/>
</dbReference>
<feature type="transmembrane region" description="Helical" evidence="1">
    <location>
        <begin position="226"/>
        <end position="244"/>
    </location>
</feature>
<evidence type="ECO:0000259" key="2">
    <source>
        <dbReference type="Pfam" id="PF01757"/>
    </source>
</evidence>
<evidence type="ECO:0000256" key="1">
    <source>
        <dbReference type="SAM" id="Phobius"/>
    </source>
</evidence>
<feature type="transmembrane region" description="Helical" evidence="1">
    <location>
        <begin position="163"/>
        <end position="182"/>
    </location>
</feature>
<dbReference type="Pfam" id="PF19040">
    <property type="entry name" value="SGNH"/>
    <property type="match status" value="1"/>
</dbReference>
<reference evidence="4 5" key="1">
    <citation type="journal article" date="2019" name="Emerg. Microbes Infect.">
        <title>Comprehensive subspecies identification of 175 nontuberculous mycobacteria species based on 7547 genomic profiles.</title>
        <authorList>
            <person name="Matsumoto Y."/>
            <person name="Kinjo T."/>
            <person name="Motooka D."/>
            <person name="Nabeya D."/>
            <person name="Jung N."/>
            <person name="Uechi K."/>
            <person name="Horii T."/>
            <person name="Iida T."/>
            <person name="Fujita J."/>
            <person name="Nakamura S."/>
        </authorList>
    </citation>
    <scope>NUCLEOTIDE SEQUENCE [LARGE SCALE GENOMIC DNA]</scope>
    <source>
        <strain evidence="4 5">JCM 30395</strain>
    </source>
</reference>
<protein>
    <submittedName>
        <fullName evidence="4">Acyltransferase</fullName>
    </submittedName>
</protein>
<feature type="transmembrane region" description="Helical" evidence="1">
    <location>
        <begin position="350"/>
        <end position="370"/>
    </location>
</feature>
<keyword evidence="4" id="KW-0012">Acyltransferase</keyword>
<dbReference type="KEGG" id="msar:MSAR_24620"/>
<evidence type="ECO:0000259" key="3">
    <source>
        <dbReference type="Pfam" id="PF19040"/>
    </source>
</evidence>
<keyword evidence="1" id="KW-0812">Transmembrane</keyword>
<feature type="transmembrane region" description="Helical" evidence="1">
    <location>
        <begin position="315"/>
        <end position="335"/>
    </location>
</feature>
<evidence type="ECO:0000313" key="4">
    <source>
        <dbReference type="EMBL" id="BBY59326.1"/>
    </source>
</evidence>
<feature type="transmembrane region" description="Helical" evidence="1">
    <location>
        <begin position="202"/>
        <end position="219"/>
    </location>
</feature>
<dbReference type="GO" id="GO:0009103">
    <property type="term" value="P:lipopolysaccharide biosynthetic process"/>
    <property type="evidence" value="ECO:0007669"/>
    <property type="project" value="TreeGrafter"/>
</dbReference>
<dbReference type="InterPro" id="IPR050879">
    <property type="entry name" value="Acyltransferase_3"/>
</dbReference>
<dbReference type="AlphaFoldDB" id="A0A7I7SU37"/>
<feature type="transmembrane region" description="Helical" evidence="1">
    <location>
        <begin position="250"/>
        <end position="270"/>
    </location>
</feature>
<dbReference type="InterPro" id="IPR002656">
    <property type="entry name" value="Acyl_transf_3_dom"/>
</dbReference>
<dbReference type="PANTHER" id="PTHR23028">
    <property type="entry name" value="ACETYLTRANSFERASE"/>
    <property type="match status" value="1"/>
</dbReference>
<feature type="domain" description="SGNH" evidence="3">
    <location>
        <begin position="409"/>
        <end position="645"/>
    </location>
</feature>
<name>A0A7I7SU37_9MYCO</name>
<feature type="domain" description="Acyltransferase 3" evidence="2">
    <location>
        <begin position="1"/>
        <end position="326"/>
    </location>
</feature>
<evidence type="ECO:0000313" key="5">
    <source>
        <dbReference type="Proteomes" id="UP000466445"/>
    </source>
</evidence>
<dbReference type="Pfam" id="PF01757">
    <property type="entry name" value="Acyl_transf_3"/>
    <property type="match status" value="1"/>
</dbReference>
<dbReference type="InterPro" id="IPR043968">
    <property type="entry name" value="SGNH"/>
</dbReference>
<keyword evidence="5" id="KW-1185">Reference proteome</keyword>
<gene>
    <name evidence="4" type="ORF">MSAR_24620</name>
</gene>
<dbReference type="EMBL" id="AP022595">
    <property type="protein sequence ID" value="BBY59326.1"/>
    <property type="molecule type" value="Genomic_DNA"/>
</dbReference>
<feature type="transmembrane region" description="Helical" evidence="1">
    <location>
        <begin position="65"/>
        <end position="82"/>
    </location>
</feature>
<keyword evidence="1" id="KW-1133">Transmembrane helix</keyword>